<accession>A0A4P7LJ39</accession>
<feature type="compositionally biased region" description="Basic and acidic residues" evidence="1">
    <location>
        <begin position="166"/>
        <end position="176"/>
    </location>
</feature>
<dbReference type="AlphaFoldDB" id="A0A4P7LJ39"/>
<evidence type="ECO:0000313" key="3">
    <source>
        <dbReference type="EMBL" id="QBY56170.1"/>
    </source>
</evidence>
<geneLocation type="plasmid" evidence="3">
    <name>unnamed3</name>
</geneLocation>
<dbReference type="InterPro" id="IPR014462">
    <property type="entry name" value="Phage_Mu_Gp45"/>
</dbReference>
<dbReference type="EMBL" id="CP038638">
    <property type="protein sequence ID" value="QBY56170.1"/>
    <property type="molecule type" value="Genomic_DNA"/>
</dbReference>
<gene>
    <name evidence="3" type="ORF">E0W60_34440</name>
</gene>
<sequence length="183" mass="19151">MIGRCVVALVDSARKLQALQLRLTAGETKDGVEHFEPYGYTSCPLPGAEGIVAFPGGDRSHAVALVIGDRRFRLSGLKPGEVALYTDEGDSLVFKRGRIAELNTGTFVVNAEEKVQFNTPLVEASDEVLAKGKMTGQGGLAISGGSGASVAGDINATGEINSGETSLDHHQHDETGSRTSEPV</sequence>
<proteinExistence type="predicted"/>
<dbReference type="PIRSF" id="PIRSF012337">
    <property type="entry name" value="gp45"/>
    <property type="match status" value="1"/>
</dbReference>
<keyword evidence="3" id="KW-0614">Plasmid</keyword>
<dbReference type="InterPro" id="IPR013046">
    <property type="entry name" value="GpV/Gp45"/>
</dbReference>
<organism evidence="3 4">
    <name type="scientific">Cupriavidus oxalaticus</name>
    <dbReference type="NCBI Taxonomy" id="96344"/>
    <lineage>
        <taxon>Bacteria</taxon>
        <taxon>Pseudomonadati</taxon>
        <taxon>Pseudomonadota</taxon>
        <taxon>Betaproteobacteria</taxon>
        <taxon>Burkholderiales</taxon>
        <taxon>Burkholderiaceae</taxon>
        <taxon>Cupriavidus</taxon>
    </lineage>
</organism>
<dbReference type="KEGG" id="cox:E0W60_34440"/>
<dbReference type="Pfam" id="PF06890">
    <property type="entry name" value="Phage_Mu_Gp45"/>
    <property type="match status" value="1"/>
</dbReference>
<feature type="region of interest" description="Disordered" evidence="1">
    <location>
        <begin position="153"/>
        <end position="183"/>
    </location>
</feature>
<evidence type="ECO:0000259" key="2">
    <source>
        <dbReference type="Pfam" id="PF06890"/>
    </source>
</evidence>
<dbReference type="OrthoDB" id="9802994at2"/>
<protein>
    <submittedName>
        <fullName evidence="3">Phage baseplate assembly protein V</fullName>
    </submittedName>
</protein>
<dbReference type="Proteomes" id="UP000295294">
    <property type="component" value="Plasmid unnamed3"/>
</dbReference>
<dbReference type="NCBIfam" id="TIGR01644">
    <property type="entry name" value="phage_P2_V"/>
    <property type="match status" value="1"/>
</dbReference>
<dbReference type="RefSeq" id="WP_135707335.1">
    <property type="nucleotide sequence ID" value="NZ_CP038638.1"/>
</dbReference>
<reference evidence="3 4" key="1">
    <citation type="submission" date="2019-03" db="EMBL/GenBank/DDBJ databases">
        <title>Efficiently degradation of phenoxyalkanoic acid herbicides by Cupriavidus oxalaticus strain X32.</title>
        <authorList>
            <person name="Sheng X."/>
        </authorList>
    </citation>
    <scope>NUCLEOTIDE SEQUENCE [LARGE SCALE GENOMIC DNA]</scope>
    <source>
        <strain evidence="3 4">X32</strain>
        <plasmid evidence="3 4">unnamed3</plasmid>
    </source>
</reference>
<feature type="domain" description="Bacteriophage Mu Gp45 N-terminal" evidence="2">
    <location>
        <begin position="4"/>
        <end position="71"/>
    </location>
</feature>
<name>A0A4P7LJ39_9BURK</name>
<evidence type="ECO:0000256" key="1">
    <source>
        <dbReference type="SAM" id="MobiDB-lite"/>
    </source>
</evidence>
<dbReference type="InterPro" id="IPR053861">
    <property type="entry name" value="Phage_Mu_Gp45_N"/>
</dbReference>
<evidence type="ECO:0000313" key="4">
    <source>
        <dbReference type="Proteomes" id="UP000295294"/>
    </source>
</evidence>